<dbReference type="AlphaFoldDB" id="A0A1D8A2U4"/>
<dbReference type="Proteomes" id="UP000094626">
    <property type="component" value="Chromosome"/>
</dbReference>
<accession>A0A1D8A2U4</accession>
<name>A0A1D8A2U4_9SPHN</name>
<organism evidence="1 2">
    <name type="scientific">Novosphingobium resinovorum</name>
    <dbReference type="NCBI Taxonomy" id="158500"/>
    <lineage>
        <taxon>Bacteria</taxon>
        <taxon>Pseudomonadati</taxon>
        <taxon>Pseudomonadota</taxon>
        <taxon>Alphaproteobacteria</taxon>
        <taxon>Sphingomonadales</taxon>
        <taxon>Sphingomonadaceae</taxon>
        <taxon>Novosphingobium</taxon>
    </lineage>
</organism>
<proteinExistence type="predicted"/>
<reference evidence="2" key="1">
    <citation type="journal article" date="2017" name="J. Biotechnol.">
        <title>Complete genome sequence of Novosphingobium resinovorum SA1, a versatile xenobiotic-degrading bacterium capable of utilizing sulfanilic acid.</title>
        <authorList>
            <person name="Hegedus B."/>
            <person name="Kos P.B."/>
            <person name="Balint B."/>
            <person name="Maroti G."/>
            <person name="Gan H.M."/>
            <person name="Perei K."/>
            <person name="Rakhely G."/>
        </authorList>
    </citation>
    <scope>NUCLEOTIDE SEQUENCE [LARGE SCALE GENOMIC DNA]</scope>
    <source>
        <strain evidence="2">SA1</strain>
    </source>
</reference>
<dbReference type="RefSeq" id="WP_069707900.1">
    <property type="nucleotide sequence ID" value="NZ_CP017075.1"/>
</dbReference>
<evidence type="ECO:0000313" key="2">
    <source>
        <dbReference type="Proteomes" id="UP000094626"/>
    </source>
</evidence>
<sequence>MNMNESQRGLASDAACAAHEGDAMNPHEAVHHCDDDPAAPSFTMEASAILLRAAERCGEDLAQTAHDVRCLQAARGGNGATSQTAALHLAHHRLKAVDLQKAHGMIEKNIAQTEAALAPLVAQALEKMLDLEVYRADLERCEIALERRENNRSVYNEFRILEQARSVVGRLARLGVQEGHWSTVTRRTLEKIAAMILADNEAAGFGSPDNPRMDWKRNEAE</sequence>
<evidence type="ECO:0000313" key="1">
    <source>
        <dbReference type="EMBL" id="AOR76445.1"/>
    </source>
</evidence>
<dbReference type="KEGG" id="nre:BES08_06540"/>
<protein>
    <submittedName>
        <fullName evidence="1">Uncharacterized protein</fullName>
    </submittedName>
</protein>
<gene>
    <name evidence="1" type="ORF">BES08_06540</name>
</gene>
<dbReference type="EMBL" id="CP017075">
    <property type="protein sequence ID" value="AOR76445.1"/>
    <property type="molecule type" value="Genomic_DNA"/>
</dbReference>
<keyword evidence="2" id="KW-1185">Reference proteome</keyword>